<evidence type="ECO:0000313" key="4">
    <source>
        <dbReference type="Proteomes" id="UP000007383"/>
    </source>
</evidence>
<evidence type="ECO:0000259" key="2">
    <source>
        <dbReference type="SMART" id="SM00065"/>
    </source>
</evidence>
<gene>
    <name evidence="3" type="ordered locus">Spiaf_1723</name>
</gene>
<dbReference type="InterPro" id="IPR029016">
    <property type="entry name" value="GAF-like_dom_sf"/>
</dbReference>
<dbReference type="InterPro" id="IPR003018">
    <property type="entry name" value="GAF"/>
</dbReference>
<dbReference type="STRING" id="889378.Spiaf_1723"/>
<dbReference type="GO" id="GO:0005829">
    <property type="term" value="C:cytosol"/>
    <property type="evidence" value="ECO:0007669"/>
    <property type="project" value="TreeGrafter"/>
</dbReference>
<keyword evidence="4" id="KW-1185">Reference proteome</keyword>
<evidence type="ECO:0000256" key="1">
    <source>
        <dbReference type="ARBA" id="ARBA00038454"/>
    </source>
</evidence>
<evidence type="ECO:0000313" key="3">
    <source>
        <dbReference type="EMBL" id="AFG37780.1"/>
    </source>
</evidence>
<dbReference type="eggNOG" id="COG1956">
    <property type="taxonomic scope" value="Bacteria"/>
</dbReference>
<accession>H9UJT7</accession>
<comment type="similarity">
    <text evidence="1">Belongs to the free Met sulfoxide reductase family.</text>
</comment>
<dbReference type="EMBL" id="CP003282">
    <property type="protein sequence ID" value="AFG37780.1"/>
    <property type="molecule type" value="Genomic_DNA"/>
</dbReference>
<organism evidence="3 4">
    <name type="scientific">Spirochaeta africana (strain ATCC 700263 / DSM 8902 / Z-7692)</name>
    <dbReference type="NCBI Taxonomy" id="889378"/>
    <lineage>
        <taxon>Bacteria</taxon>
        <taxon>Pseudomonadati</taxon>
        <taxon>Spirochaetota</taxon>
        <taxon>Spirochaetia</taxon>
        <taxon>Spirochaetales</taxon>
        <taxon>Spirochaetaceae</taxon>
        <taxon>Spirochaeta</taxon>
    </lineage>
</organism>
<dbReference type="OrthoDB" id="9796252at2"/>
<protein>
    <submittedName>
        <fullName evidence="3">GAF domain-containing protein</fullName>
    </submittedName>
</protein>
<sequence>MVSDELMLKVEDVLHAGMAEHETIQELCALLKHEVAHYDWVGIYVADTAARTLHLGPYSGAPTNHTRIPFGQGVCGQTAERGETMVVQDVSQEQNYLSCSLHVQSEIVVPVFHHNRVVGQIDIDSHQHSPFTQHDRIWLEKLATRIAPIIARLQEAAANAAETA</sequence>
<dbReference type="AlphaFoldDB" id="H9UJT7"/>
<dbReference type="PANTHER" id="PTHR21021:SF15">
    <property type="entry name" value="FREE METHIONINE-R-SULFOXIDE REDUCTASE"/>
    <property type="match status" value="1"/>
</dbReference>
<proteinExistence type="inferred from homology"/>
<dbReference type="Proteomes" id="UP000007383">
    <property type="component" value="Chromosome"/>
</dbReference>
<dbReference type="PANTHER" id="PTHR21021">
    <property type="entry name" value="GAF/PUTATIVE CYTOSKELETAL PROTEIN"/>
    <property type="match status" value="1"/>
</dbReference>
<name>H9UJT7_SPIAZ</name>
<feature type="domain" description="GAF" evidence="2">
    <location>
        <begin position="19"/>
        <end position="160"/>
    </location>
</feature>
<dbReference type="KEGG" id="sfc:Spiaf_1723"/>
<dbReference type="GO" id="GO:0033745">
    <property type="term" value="F:L-methionine-(R)-S-oxide reductase activity"/>
    <property type="evidence" value="ECO:0007669"/>
    <property type="project" value="TreeGrafter"/>
</dbReference>
<dbReference type="SUPFAM" id="SSF55781">
    <property type="entry name" value="GAF domain-like"/>
    <property type="match status" value="1"/>
</dbReference>
<reference evidence="4" key="1">
    <citation type="journal article" date="2013" name="Stand. Genomic Sci.">
        <title>Complete genome sequence of the halophilic bacterium Spirochaeta africana type strain (Z-7692(T)) from the alkaline Lake Magadi in the East African Rift.</title>
        <authorList>
            <person name="Liolos K."/>
            <person name="Abt B."/>
            <person name="Scheuner C."/>
            <person name="Teshima H."/>
            <person name="Held B."/>
            <person name="Lapidus A."/>
            <person name="Nolan M."/>
            <person name="Lucas S."/>
            <person name="Deshpande S."/>
            <person name="Cheng J.F."/>
            <person name="Tapia R."/>
            <person name="Goodwin L.A."/>
            <person name="Pitluck S."/>
            <person name="Pagani I."/>
            <person name="Ivanova N."/>
            <person name="Mavromatis K."/>
            <person name="Mikhailova N."/>
            <person name="Huntemann M."/>
            <person name="Pati A."/>
            <person name="Chen A."/>
            <person name="Palaniappan K."/>
            <person name="Land M."/>
            <person name="Rohde M."/>
            <person name="Tindall B.J."/>
            <person name="Detter J.C."/>
            <person name="Goker M."/>
            <person name="Bristow J."/>
            <person name="Eisen J.A."/>
            <person name="Markowitz V."/>
            <person name="Hugenholtz P."/>
            <person name="Woyke T."/>
            <person name="Klenk H.P."/>
            <person name="Kyrpides N.C."/>
        </authorList>
    </citation>
    <scope>NUCLEOTIDE SEQUENCE</scope>
    <source>
        <strain evidence="4">ATCC 700263 / DSM 8902 / Z-7692</strain>
    </source>
</reference>
<dbReference type="SMART" id="SM00065">
    <property type="entry name" value="GAF"/>
    <property type="match status" value="1"/>
</dbReference>
<dbReference type="HOGENOM" id="CLU_077738_2_2_12"/>
<dbReference type="PATRIC" id="fig|889378.3.peg.1709"/>
<dbReference type="InterPro" id="IPR051330">
    <property type="entry name" value="Phosphatase_reg/MetRdx"/>
</dbReference>
<dbReference type="RefSeq" id="WP_014455763.1">
    <property type="nucleotide sequence ID" value="NC_017098.1"/>
</dbReference>
<dbReference type="Pfam" id="PF01590">
    <property type="entry name" value="GAF"/>
    <property type="match status" value="1"/>
</dbReference>
<dbReference type="Gene3D" id="3.30.450.40">
    <property type="match status" value="1"/>
</dbReference>